<dbReference type="Proteomes" id="UP001371456">
    <property type="component" value="Unassembled WGS sequence"/>
</dbReference>
<evidence type="ECO:0000313" key="2">
    <source>
        <dbReference type="Proteomes" id="UP001371456"/>
    </source>
</evidence>
<dbReference type="EMBL" id="JBANQN010000001">
    <property type="protein sequence ID" value="KAK6803584.1"/>
    <property type="molecule type" value="Genomic_DNA"/>
</dbReference>
<protein>
    <submittedName>
        <fullName evidence="1">Uncharacterized protein</fullName>
    </submittedName>
</protein>
<reference evidence="1 2" key="1">
    <citation type="submission" date="2024-02" db="EMBL/GenBank/DDBJ databases">
        <title>de novo genome assembly of Solanum bulbocastanum strain 11H21.</title>
        <authorList>
            <person name="Hosaka A.J."/>
        </authorList>
    </citation>
    <scope>NUCLEOTIDE SEQUENCE [LARGE SCALE GENOMIC DNA]</scope>
    <source>
        <tissue evidence="1">Young leaves</tissue>
    </source>
</reference>
<name>A0AAN8U517_SOLBU</name>
<evidence type="ECO:0000313" key="1">
    <source>
        <dbReference type="EMBL" id="KAK6803584.1"/>
    </source>
</evidence>
<organism evidence="1 2">
    <name type="scientific">Solanum bulbocastanum</name>
    <name type="common">Wild potato</name>
    <dbReference type="NCBI Taxonomy" id="147425"/>
    <lineage>
        <taxon>Eukaryota</taxon>
        <taxon>Viridiplantae</taxon>
        <taxon>Streptophyta</taxon>
        <taxon>Embryophyta</taxon>
        <taxon>Tracheophyta</taxon>
        <taxon>Spermatophyta</taxon>
        <taxon>Magnoliopsida</taxon>
        <taxon>eudicotyledons</taxon>
        <taxon>Gunneridae</taxon>
        <taxon>Pentapetalae</taxon>
        <taxon>asterids</taxon>
        <taxon>lamiids</taxon>
        <taxon>Solanales</taxon>
        <taxon>Solanaceae</taxon>
        <taxon>Solanoideae</taxon>
        <taxon>Solaneae</taxon>
        <taxon>Solanum</taxon>
    </lineage>
</organism>
<accession>A0AAN8U517</accession>
<keyword evidence="2" id="KW-1185">Reference proteome</keyword>
<sequence length="61" mass="7331">MSNYKGQKELKEEWCRKCCFFLTVIQVMPTYLHIEVLASSTFSEILEFHKPFLMMYDINFA</sequence>
<gene>
    <name evidence="1" type="ORF">RDI58_001368</name>
</gene>
<dbReference type="AlphaFoldDB" id="A0AAN8U517"/>
<proteinExistence type="predicted"/>
<comment type="caution">
    <text evidence="1">The sequence shown here is derived from an EMBL/GenBank/DDBJ whole genome shotgun (WGS) entry which is preliminary data.</text>
</comment>